<organism evidence="2 3">
    <name type="scientific">Deinococcus aerius</name>
    <dbReference type="NCBI Taxonomy" id="200253"/>
    <lineage>
        <taxon>Bacteria</taxon>
        <taxon>Thermotogati</taxon>
        <taxon>Deinococcota</taxon>
        <taxon>Deinococci</taxon>
        <taxon>Deinococcales</taxon>
        <taxon>Deinococcaceae</taxon>
        <taxon>Deinococcus</taxon>
    </lineage>
</organism>
<comment type="caution">
    <text evidence="2">The sequence shown here is derived from an EMBL/GenBank/DDBJ whole genome shotgun (WGS) entry which is preliminary data.</text>
</comment>
<dbReference type="InterPro" id="IPR049945">
    <property type="entry name" value="AAA_22"/>
</dbReference>
<accession>A0A2I9DGU2</accession>
<dbReference type="Gene3D" id="3.40.50.300">
    <property type="entry name" value="P-loop containing nucleotide triphosphate hydrolases"/>
    <property type="match status" value="1"/>
</dbReference>
<reference evidence="3" key="1">
    <citation type="submission" date="2018-01" db="EMBL/GenBank/DDBJ databases">
        <title>Draft Genome Sequence of the Radioresistant Bacterium Deinococcus aerius TR0125, Isolated from the Higher Atmosphere above Japan.</title>
        <authorList>
            <person name="Satoh K."/>
            <person name="Arai H."/>
            <person name="Sanzen T."/>
            <person name="Kawaguchi Y."/>
            <person name="Hayashi H."/>
            <person name="Yokobori S."/>
            <person name="Yamagishi A."/>
            <person name="Oono Y."/>
            <person name="Narumi I."/>
        </authorList>
    </citation>
    <scope>NUCLEOTIDE SEQUENCE [LARGE SCALE GENOMIC DNA]</scope>
    <source>
        <strain evidence="3">TR0125</strain>
    </source>
</reference>
<dbReference type="InterPro" id="IPR000792">
    <property type="entry name" value="Tscrpt_reg_LuxR_C"/>
</dbReference>
<dbReference type="InterPro" id="IPR036388">
    <property type="entry name" value="WH-like_DNA-bd_sf"/>
</dbReference>
<sequence length="815" mass="86362">MGGFMVHLGSRGLFVPSDPQLREGALAAHPWFGGGAASPQWGETRWGTLPSPMSASTSPALPTPPTSLIGREREVALVEQILNWPAVSLLTLTGPGGVGKTRLALEAARVLAPRFPGGVLFVPLAPLERAEQVMPAVARALGLQPSARDVVEVVGEALAERQLLLVLDNFEHVQDAAPDLGRLLALAQGSTLLVTSRERLRLYGEHEFPVPPLGLPRPDDPVGDAVRLFLDRARAARPGLTLDEGEGQLIEDICRGLDGLPLALELAAARVRVLGLGALRDRLRDRLSLLTGGARDLPQRQQTLRAAIDWSFALLDEAERRLLARLGVFVGGFTLEAAGAVCRGEEEDVLGGLASLVDKSLVQGEARGPDTRYRLLETVREYALEQLRRGGEEEAVHAAHLKFFRERLRALRRHIEGHDQPDLLTTAGSVAELEAEWPNLLAALAHAQETRDEAALADLALHLAPLASSHLDPTAAARLRGALSAVPATSAAAGWWWYVLAFLAYRGGHLAQGQACAARCVEVFGALGDEQGLAYGLQIRAYATLPTDPAGAAADLARSLAWARPHGDSLVGAMCLSMQAMLALSGGKRDVARGLLREAIALTEEVSNHIGRGWAELILASVELTDGNSQGAQALLLNVVRVGAALHTTDLQVGGLGGVAALLVSLGRPAQALRHWAASGALAAARNYDPTLVQSLFAPWLAPLLSRGHEPELARALQEGQAADPEALMATLLAAGLPEERPAPTPGRDPAAFTLTPREREVLSLLSQGLSNKQIAARLGTGVYTVTDQVKAVLGKLGVNNRAAATRYALEHGLS</sequence>
<gene>
    <name evidence="2" type="ORF">DAERI_010003</name>
</gene>
<dbReference type="PANTHER" id="PTHR47691:SF3">
    <property type="entry name" value="HTH-TYPE TRANSCRIPTIONAL REGULATOR RV0890C-RELATED"/>
    <property type="match status" value="1"/>
</dbReference>
<dbReference type="GO" id="GO:0003677">
    <property type="term" value="F:DNA binding"/>
    <property type="evidence" value="ECO:0007669"/>
    <property type="project" value="InterPro"/>
</dbReference>
<dbReference type="PRINTS" id="PR00364">
    <property type="entry name" value="DISEASERSIST"/>
</dbReference>
<dbReference type="Proteomes" id="UP000236569">
    <property type="component" value="Unassembled WGS sequence"/>
</dbReference>
<dbReference type="SUPFAM" id="SSF46894">
    <property type="entry name" value="C-terminal effector domain of the bipartite response regulators"/>
    <property type="match status" value="1"/>
</dbReference>
<dbReference type="AlphaFoldDB" id="A0A2I9DGU2"/>
<dbReference type="PROSITE" id="PS50043">
    <property type="entry name" value="HTH_LUXR_2"/>
    <property type="match status" value="1"/>
</dbReference>
<dbReference type="PANTHER" id="PTHR47691">
    <property type="entry name" value="REGULATOR-RELATED"/>
    <property type="match status" value="1"/>
</dbReference>
<dbReference type="EMBL" id="BFAG01000001">
    <property type="protein sequence ID" value="GBF03831.1"/>
    <property type="molecule type" value="Genomic_DNA"/>
</dbReference>
<evidence type="ECO:0000313" key="2">
    <source>
        <dbReference type="EMBL" id="GBF03831.1"/>
    </source>
</evidence>
<dbReference type="CDD" id="cd06170">
    <property type="entry name" value="LuxR_C_like"/>
    <property type="match status" value="1"/>
</dbReference>
<dbReference type="InterPro" id="IPR027417">
    <property type="entry name" value="P-loop_NTPase"/>
</dbReference>
<dbReference type="InterPro" id="IPR058852">
    <property type="entry name" value="HTH_77"/>
</dbReference>
<dbReference type="InterPro" id="IPR016032">
    <property type="entry name" value="Sig_transdc_resp-reg_C-effctor"/>
</dbReference>
<dbReference type="Pfam" id="PF25872">
    <property type="entry name" value="HTH_77"/>
    <property type="match status" value="1"/>
</dbReference>
<dbReference type="Pfam" id="PF00196">
    <property type="entry name" value="GerE"/>
    <property type="match status" value="1"/>
</dbReference>
<name>A0A2I9DGU2_9DEIO</name>
<dbReference type="Gene3D" id="1.10.10.10">
    <property type="entry name" value="Winged helix-like DNA-binding domain superfamily/Winged helix DNA-binding domain"/>
    <property type="match status" value="1"/>
</dbReference>
<keyword evidence="3" id="KW-1185">Reference proteome</keyword>
<dbReference type="GO" id="GO:0016887">
    <property type="term" value="F:ATP hydrolysis activity"/>
    <property type="evidence" value="ECO:0007669"/>
    <property type="project" value="InterPro"/>
</dbReference>
<evidence type="ECO:0000313" key="3">
    <source>
        <dbReference type="Proteomes" id="UP000236569"/>
    </source>
</evidence>
<dbReference type="SMART" id="SM00421">
    <property type="entry name" value="HTH_LUXR"/>
    <property type="match status" value="1"/>
</dbReference>
<dbReference type="GO" id="GO:0006355">
    <property type="term" value="P:regulation of DNA-templated transcription"/>
    <property type="evidence" value="ECO:0007669"/>
    <property type="project" value="InterPro"/>
</dbReference>
<evidence type="ECO:0000259" key="1">
    <source>
        <dbReference type="PROSITE" id="PS50043"/>
    </source>
</evidence>
<proteinExistence type="predicted"/>
<dbReference type="SUPFAM" id="SSF52540">
    <property type="entry name" value="P-loop containing nucleoside triphosphate hydrolases"/>
    <property type="match status" value="1"/>
</dbReference>
<protein>
    <submittedName>
        <fullName evidence="2">Serine/threonine-protein kinase transcriptional regulatory protein PknK_3</fullName>
    </submittedName>
</protein>
<dbReference type="PRINTS" id="PR00038">
    <property type="entry name" value="HTHLUXR"/>
</dbReference>
<feature type="domain" description="HTH luxR-type" evidence="1">
    <location>
        <begin position="748"/>
        <end position="813"/>
    </location>
</feature>
<dbReference type="Pfam" id="PF13401">
    <property type="entry name" value="AAA_22"/>
    <property type="match status" value="1"/>
</dbReference>